<feature type="region of interest" description="Disordered" evidence="1">
    <location>
        <begin position="535"/>
        <end position="563"/>
    </location>
</feature>
<feature type="compositionally biased region" description="Low complexity" evidence="1">
    <location>
        <begin position="1095"/>
        <end position="1104"/>
    </location>
</feature>
<feature type="signal peptide" evidence="2">
    <location>
        <begin position="1"/>
        <end position="35"/>
    </location>
</feature>
<feature type="compositionally biased region" description="Low complexity" evidence="1">
    <location>
        <begin position="1628"/>
        <end position="1644"/>
    </location>
</feature>
<proteinExistence type="predicted"/>
<comment type="caution">
    <text evidence="3">The sequence shown here is derived from an EMBL/GenBank/DDBJ whole genome shotgun (WGS) entry which is preliminary data.</text>
</comment>
<feature type="compositionally biased region" description="Low complexity" evidence="1">
    <location>
        <begin position="542"/>
        <end position="562"/>
    </location>
</feature>
<gene>
    <name evidence="3" type="ORF">WA026_018532</name>
</gene>
<feature type="compositionally biased region" description="Polar residues" evidence="1">
    <location>
        <begin position="1280"/>
        <end position="1299"/>
    </location>
</feature>
<sequence length="1737" mass="197638">MQRIIGPSVRIGQILRKRAWTSGIFILLTLLPISCLEETGPVYDTSDWIPIKGENNPVSTNREQKSLDRVLNVDITSEKNNEKFAIRKSAASEHRPRKNPHIKRSPNQRPRIKLDQPYRFEGVLSPPPKKHHQVKTFPQKVQYQQGFSFQPQYQFIPPKQGQAFNQQIYQPLPPNRQIFNLNVPQNNPQYSTLPLEVQYQQIGSDPKITLNITILQSPRPSVINSELFEAVQKGHNAQQVKITPPQPEGEKESVQLLYVPLEQLQKQQNLNEGILDEAFKSLQQQKLIAKPEEASVDQNAPVALPLVAQNQQVFLEKPRYTNKIVLNNPTPQKTIEDNSQRFELISKSRGQLILQNNQKTANVPVRQQVEVHSEKQEIVEVTSKPTASDAQEQPSYIQLEHQKPQIQQISNQFLPREPEQQYTYLVKQEGQKLKDNQFQLPLNQQSDAQFLPRDNQLQQHYLVQQERHTAREPQTFQLIQQTRNQFVPRDPHAQPQYVLQQERPKSPEPQHKHTPIQKTRNQFISREPQIQQTYSVQEQLRNPSSQSSQSQYVTQNNQQSNNEHNYAIGTLRDSAQKSRLADIQRDILQQSLEVEKLQKQIQQGKSLDYKIKDMSPPPKKKKPHQPPLAVFMEGNNQGDIDAVLDVLKSAKSISVQDEIGPNSPQIFIGPSNLNTPESFAKFPLPYLSNLDNNRIQRKAQQLPFFVAPLNYREPDGYSKIPLPSPHVGSVVVNRLHFRPQGNNLEAVEESNRPVPITNYKFVNPDFSPSVGSNSNFDTNLNQYSLESSGPRESPIKQLKEQTLFQQITGFSGFPDFPQNQYFQDVSSQPELSVPVQTLEPKPNRLPSRPKERGETSRGTKKENIPFKSSDIVEEPRRDAPKKIHTENRFQEVSPEVVLKPQSVEVSSQPSLAQDFLNIYGSNDQNYNFASSTPDYGPSSQASIEEIPANIRKLNVRPGQNHLDFRSPQVQNDASFEQSITNLQNSRVRPAQEQNRENEQIIRDFEQYTIPSRSQNSRPNIPVQLTNINPNLPGLVNELQDQGESLSTTLRYETSPVISTRPPPTTTQVIIESTEAPTTTTTRRSRGRGKSRFNMRTTTTSSYRRPTSERRRPHKTSTPESRPEESYKVNSYESTDSPRIRSRVRVPNTISERVSEEPAESTPLAPQYQPITRLPDVPQNQPNYFMNFQSTIENERPVLSQSEEELQTQAPVRAVEQYHTQKVIPAAELQYQREEQLPIRQFVQPQTERPEAPRPEVTHRPIETEKPTRRRVRLRGRPKNKYSSSTRAPHTTTQASSNEQTEFYGFIRQPNFSQSSQISNHNDDEQRVHIYAPIEQQSPPVYVPVNQEAVITSSPRIDTETTLRFVGELRPKYASPSRATTAQPPETPSTHRTRMRGRVRVPGRSYEAKSTPHDSYTTERTTRLRSRGKSHFTPPRNTRDEEPSETENYPVSYLKSKESATTEGHSQFKITVDAGVEENNDQLPYSSINRGGESVPLRIATHSHSTEPTSEEEKNYIVRGAEQFPSGQLEPRREAASIGGYRDIDNFDAAESQNYRSIFNSIEGPAKVNELKSKEIQEPATMNPMSYFEREFLGMFEGEASQGSSSTTTDMAKLTSGDTTTTEVKNESEATTLSSGSTTSYPTTTAIGEDGVKEEILSTISSDSIEGGEVTSTVAPEEELKKSTSTEAPKPLKVQTPMDLFSLQTSTSTEISRETEICFKGRCVKSRKKIRRPIKILS</sequence>
<feature type="compositionally biased region" description="Basic residues" evidence="1">
    <location>
        <begin position="1390"/>
        <end position="1400"/>
    </location>
</feature>
<feature type="compositionally biased region" description="Basic and acidic residues" evidence="1">
    <location>
        <begin position="502"/>
        <end position="511"/>
    </location>
</feature>
<feature type="compositionally biased region" description="Polar residues" evidence="1">
    <location>
        <begin position="1600"/>
        <end position="1622"/>
    </location>
</feature>
<feature type="compositionally biased region" description="Polar residues" evidence="1">
    <location>
        <begin position="1065"/>
        <end position="1076"/>
    </location>
</feature>
<feature type="compositionally biased region" description="Basic residues" evidence="1">
    <location>
        <begin position="1267"/>
        <end position="1279"/>
    </location>
</feature>
<keyword evidence="2" id="KW-0732">Signal</keyword>
<feature type="compositionally biased region" description="Basic and acidic residues" evidence="1">
    <location>
        <begin position="1405"/>
        <end position="1421"/>
    </location>
</feature>
<name>A0AAW1U9Z1_9CUCU</name>
<feature type="region of interest" description="Disordered" evidence="1">
    <location>
        <begin position="82"/>
        <end position="113"/>
    </location>
</feature>
<feature type="compositionally biased region" description="Basic residues" evidence="1">
    <location>
        <begin position="95"/>
        <end position="106"/>
    </location>
</feature>
<feature type="compositionally biased region" description="Polar residues" evidence="1">
    <location>
        <begin position="1657"/>
        <end position="1673"/>
    </location>
</feature>
<evidence type="ECO:0000313" key="4">
    <source>
        <dbReference type="Proteomes" id="UP001431783"/>
    </source>
</evidence>
<feature type="region of interest" description="Disordered" evidence="1">
    <location>
        <begin position="1055"/>
        <end position="1141"/>
    </location>
</feature>
<feature type="region of interest" description="Disordered" evidence="1">
    <location>
        <begin position="1368"/>
        <end position="1448"/>
    </location>
</feature>
<feature type="region of interest" description="Disordered" evidence="1">
    <location>
        <begin position="1241"/>
        <end position="1299"/>
    </location>
</feature>
<protein>
    <submittedName>
        <fullName evidence="3">Uncharacterized protein</fullName>
    </submittedName>
</protein>
<dbReference type="Proteomes" id="UP001431783">
    <property type="component" value="Unassembled WGS sequence"/>
</dbReference>
<evidence type="ECO:0000256" key="1">
    <source>
        <dbReference type="SAM" id="MobiDB-lite"/>
    </source>
</evidence>
<reference evidence="3 4" key="1">
    <citation type="submission" date="2023-03" db="EMBL/GenBank/DDBJ databases">
        <title>Genome insight into feeding habits of ladybird beetles.</title>
        <authorList>
            <person name="Li H.-S."/>
            <person name="Huang Y.-H."/>
            <person name="Pang H."/>
        </authorList>
    </citation>
    <scope>NUCLEOTIDE SEQUENCE [LARGE SCALE GENOMIC DNA]</scope>
    <source>
        <strain evidence="3">SYSU_2023b</strain>
        <tissue evidence="3">Whole body</tissue>
    </source>
</reference>
<feature type="compositionally biased region" description="Basic and acidic residues" evidence="1">
    <location>
        <begin position="82"/>
        <end position="94"/>
    </location>
</feature>
<feature type="compositionally biased region" description="Basic residues" evidence="1">
    <location>
        <begin position="1082"/>
        <end position="1092"/>
    </location>
</feature>
<accession>A0AAW1U9Z1</accession>
<feature type="region of interest" description="Disordered" evidence="1">
    <location>
        <begin position="1598"/>
        <end position="1696"/>
    </location>
</feature>
<feature type="compositionally biased region" description="Polar residues" evidence="1">
    <location>
        <begin position="1127"/>
        <end position="1136"/>
    </location>
</feature>
<feature type="compositionally biased region" description="Polar residues" evidence="1">
    <location>
        <begin position="1376"/>
        <end position="1389"/>
    </location>
</feature>
<evidence type="ECO:0000256" key="2">
    <source>
        <dbReference type="SAM" id="SignalP"/>
    </source>
</evidence>
<keyword evidence="4" id="KW-1185">Reference proteome</keyword>
<feature type="chain" id="PRO_5043833717" evidence="2">
    <location>
        <begin position="36"/>
        <end position="1737"/>
    </location>
</feature>
<evidence type="ECO:0000313" key="3">
    <source>
        <dbReference type="EMBL" id="KAK9877419.1"/>
    </source>
</evidence>
<organism evidence="3 4">
    <name type="scientific">Henosepilachna vigintioctopunctata</name>
    <dbReference type="NCBI Taxonomy" id="420089"/>
    <lineage>
        <taxon>Eukaryota</taxon>
        <taxon>Metazoa</taxon>
        <taxon>Ecdysozoa</taxon>
        <taxon>Arthropoda</taxon>
        <taxon>Hexapoda</taxon>
        <taxon>Insecta</taxon>
        <taxon>Pterygota</taxon>
        <taxon>Neoptera</taxon>
        <taxon>Endopterygota</taxon>
        <taxon>Coleoptera</taxon>
        <taxon>Polyphaga</taxon>
        <taxon>Cucujiformia</taxon>
        <taxon>Coccinelloidea</taxon>
        <taxon>Coccinellidae</taxon>
        <taxon>Epilachninae</taxon>
        <taxon>Epilachnini</taxon>
        <taxon>Henosepilachna</taxon>
    </lineage>
</organism>
<feature type="compositionally biased region" description="Basic and acidic residues" evidence="1">
    <location>
        <begin position="1247"/>
        <end position="1266"/>
    </location>
</feature>
<feature type="region of interest" description="Disordered" evidence="1">
    <location>
        <begin position="498"/>
        <end position="523"/>
    </location>
</feature>
<feature type="compositionally biased region" description="Basic and acidic residues" evidence="1">
    <location>
        <begin position="848"/>
        <end position="864"/>
    </location>
</feature>
<dbReference type="EMBL" id="JARQZJ010000042">
    <property type="protein sequence ID" value="KAK9877419.1"/>
    <property type="molecule type" value="Genomic_DNA"/>
</dbReference>
<feature type="region of interest" description="Disordered" evidence="1">
    <location>
        <begin position="826"/>
        <end position="878"/>
    </location>
</feature>